<name>A0ABZ0SP73_9MICO</name>
<dbReference type="Gene3D" id="1.10.3210.10">
    <property type="entry name" value="Hypothetical protein af1432"/>
    <property type="match status" value="1"/>
</dbReference>
<reference evidence="2 3" key="1">
    <citation type="submission" date="2023-11" db="EMBL/GenBank/DDBJ databases">
        <title>Genome sequence of Microbacterium rhizosphaerae KACC 19337.</title>
        <authorList>
            <person name="Choi H."/>
            <person name="Kim S."/>
            <person name="Kim Y."/>
            <person name="Kwon S.-W."/>
            <person name="Heo J."/>
        </authorList>
    </citation>
    <scope>NUCLEOTIDE SEQUENCE [LARGE SCALE GENOMIC DNA]</scope>
    <source>
        <strain evidence="2 3">KACC 19337</strain>
    </source>
</reference>
<evidence type="ECO:0000313" key="2">
    <source>
        <dbReference type="EMBL" id="WPR90111.1"/>
    </source>
</evidence>
<evidence type="ECO:0000259" key="1">
    <source>
        <dbReference type="Pfam" id="PF01966"/>
    </source>
</evidence>
<organism evidence="2 3">
    <name type="scientific">Microbacterium rhizosphaerae</name>
    <dbReference type="NCBI Taxonomy" id="1678237"/>
    <lineage>
        <taxon>Bacteria</taxon>
        <taxon>Bacillati</taxon>
        <taxon>Actinomycetota</taxon>
        <taxon>Actinomycetes</taxon>
        <taxon>Micrococcales</taxon>
        <taxon>Microbacteriaceae</taxon>
        <taxon>Microbacterium</taxon>
    </lineage>
</organism>
<keyword evidence="3" id="KW-1185">Reference proteome</keyword>
<sequence>MSSSTSTRLGRDIRSHIPPASDVPGVIRLRDPDAEVWNRAAPYLAVRNNDSHTLYAYGLARALLALLPDADPEVVLPAILLHDTGWSTVSDDLILEAIAPGGGRPDLVLKHEKEGARIATEVLSSLGRDSETVRRIVEIIDGHDSRLHALHIDDAIVKDADKLWRVTPHGIEIVCGWFGLSREESLRLTSLRVQDDLFTVPARAMARGFAAIGSIVVAPQRAGLISRSTSLQVGDGTITVGPVGPREAARPA</sequence>
<dbReference type="InterPro" id="IPR006674">
    <property type="entry name" value="HD_domain"/>
</dbReference>
<dbReference type="RefSeq" id="WP_320942824.1">
    <property type="nucleotide sequence ID" value="NZ_BAABEU010000003.1"/>
</dbReference>
<dbReference type="Pfam" id="PF01966">
    <property type="entry name" value="HD"/>
    <property type="match status" value="1"/>
</dbReference>
<feature type="domain" description="HD" evidence="1">
    <location>
        <begin position="51"/>
        <end position="163"/>
    </location>
</feature>
<dbReference type="EMBL" id="CP139368">
    <property type="protein sequence ID" value="WPR90111.1"/>
    <property type="molecule type" value="Genomic_DNA"/>
</dbReference>
<evidence type="ECO:0000313" key="3">
    <source>
        <dbReference type="Proteomes" id="UP001323798"/>
    </source>
</evidence>
<dbReference type="SUPFAM" id="SSF109604">
    <property type="entry name" value="HD-domain/PDEase-like"/>
    <property type="match status" value="1"/>
</dbReference>
<accession>A0ABZ0SP73</accession>
<dbReference type="Proteomes" id="UP001323798">
    <property type="component" value="Chromosome"/>
</dbReference>
<gene>
    <name evidence="2" type="ORF">SM116_02145</name>
</gene>
<proteinExistence type="predicted"/>
<protein>
    <submittedName>
        <fullName evidence="2">HD domain-containing protein</fullName>
    </submittedName>
</protein>